<evidence type="ECO:0000259" key="14">
    <source>
        <dbReference type="Pfam" id="PF00520"/>
    </source>
</evidence>
<evidence type="ECO:0000256" key="8">
    <source>
        <dbReference type="ARBA" id="ARBA00022989"/>
    </source>
</evidence>
<feature type="transmembrane region" description="Helical" evidence="13">
    <location>
        <begin position="235"/>
        <end position="253"/>
    </location>
</feature>
<dbReference type="EMBL" id="JABWMJ010000006">
    <property type="protein sequence ID" value="NUZ06948.1"/>
    <property type="molecule type" value="Genomic_DNA"/>
</dbReference>
<dbReference type="AlphaFoldDB" id="A0A7Y6TXA4"/>
<name>A0A7Y6TXA4_9BURK</name>
<evidence type="ECO:0000256" key="11">
    <source>
        <dbReference type="ARBA" id="ARBA00023303"/>
    </source>
</evidence>
<dbReference type="InterPro" id="IPR005821">
    <property type="entry name" value="Ion_trans_dom"/>
</dbReference>
<evidence type="ECO:0000256" key="7">
    <source>
        <dbReference type="ARBA" id="ARBA00022958"/>
    </source>
</evidence>
<dbReference type="GO" id="GO:0008076">
    <property type="term" value="C:voltage-gated potassium channel complex"/>
    <property type="evidence" value="ECO:0007669"/>
    <property type="project" value="InterPro"/>
</dbReference>
<dbReference type="Pfam" id="PF00520">
    <property type="entry name" value="Ion_trans"/>
    <property type="match status" value="1"/>
</dbReference>
<keyword evidence="7" id="KW-0630">Potassium</keyword>
<comment type="subcellular location">
    <subcellularLocation>
        <location evidence="1">Membrane</location>
        <topology evidence="1">Multi-pass membrane protein</topology>
    </subcellularLocation>
</comment>
<dbReference type="Gene3D" id="1.10.287.70">
    <property type="match status" value="1"/>
</dbReference>
<evidence type="ECO:0000256" key="4">
    <source>
        <dbReference type="ARBA" id="ARBA00022692"/>
    </source>
</evidence>
<keyword evidence="9" id="KW-0406">Ion transport</keyword>
<evidence type="ECO:0000256" key="2">
    <source>
        <dbReference type="ARBA" id="ARBA00022448"/>
    </source>
</evidence>
<dbReference type="PANTHER" id="PTHR11537">
    <property type="entry name" value="VOLTAGE-GATED POTASSIUM CHANNEL"/>
    <property type="match status" value="1"/>
</dbReference>
<feature type="transmembrane region" description="Helical" evidence="13">
    <location>
        <begin position="113"/>
        <end position="129"/>
    </location>
</feature>
<keyword evidence="11" id="KW-0407">Ion channel</keyword>
<evidence type="ECO:0000313" key="15">
    <source>
        <dbReference type="EMBL" id="NUZ06948.1"/>
    </source>
</evidence>
<dbReference type="PANTHER" id="PTHR11537:SF254">
    <property type="entry name" value="POTASSIUM VOLTAGE-GATED CHANNEL PROTEIN SHAB"/>
    <property type="match status" value="1"/>
</dbReference>
<protein>
    <submittedName>
        <fullName evidence="15">Ion transporter</fullName>
    </submittedName>
</protein>
<keyword evidence="6" id="KW-0851">Voltage-gated channel</keyword>
<sequence>MRRSTGRIRAPHLQPEPRSSRRACGRGVGAAVSGGASAAEVEAAAEIEHAFGRPESGWRRQLYRIVFESDTPGGRAFDLVLIGAILVSVGVVVLDSMQAADGAQRVMFERLEWAFTLLFTLEYVARLLCVRHPLRYATSLFGVIDLVAVLPTYLAFFFPDLHALIDVRILRLLRIFRILKMSEYIAEYRALGRALAASRRKIFIFLSFVLMVVLVMGTLMYVIEGPQNGFTSIPVGMYWAIVTMTTVGFGDITPKTELGRFVASFQMLLGWGILAVPTGIVSAEFTAQRFGGQRDRRAGGLRCARCGSDGHEPAAAFCKDCGARLPGTTASTDPR</sequence>
<feature type="transmembrane region" description="Helical" evidence="13">
    <location>
        <begin position="136"/>
        <end position="158"/>
    </location>
</feature>
<evidence type="ECO:0000256" key="12">
    <source>
        <dbReference type="SAM" id="MobiDB-lite"/>
    </source>
</evidence>
<feature type="transmembrane region" description="Helical" evidence="13">
    <location>
        <begin position="76"/>
        <end position="93"/>
    </location>
</feature>
<feature type="domain" description="Ion transport" evidence="14">
    <location>
        <begin position="75"/>
        <end position="288"/>
    </location>
</feature>
<evidence type="ECO:0000256" key="5">
    <source>
        <dbReference type="ARBA" id="ARBA00022826"/>
    </source>
</evidence>
<evidence type="ECO:0000256" key="13">
    <source>
        <dbReference type="SAM" id="Phobius"/>
    </source>
</evidence>
<evidence type="ECO:0000256" key="3">
    <source>
        <dbReference type="ARBA" id="ARBA00022538"/>
    </source>
</evidence>
<comment type="caution">
    <text evidence="15">The sequence shown here is derived from an EMBL/GenBank/DDBJ whole genome shotgun (WGS) entry which is preliminary data.</text>
</comment>
<evidence type="ECO:0000256" key="9">
    <source>
        <dbReference type="ARBA" id="ARBA00023065"/>
    </source>
</evidence>
<feature type="transmembrane region" description="Helical" evidence="13">
    <location>
        <begin position="265"/>
        <end position="287"/>
    </location>
</feature>
<keyword evidence="3" id="KW-0633">Potassium transport</keyword>
<feature type="transmembrane region" description="Helical" evidence="13">
    <location>
        <begin position="202"/>
        <end position="223"/>
    </location>
</feature>
<evidence type="ECO:0000313" key="16">
    <source>
        <dbReference type="Proteomes" id="UP000529637"/>
    </source>
</evidence>
<accession>A0A7Y6TXA4</accession>
<keyword evidence="16" id="KW-1185">Reference proteome</keyword>
<feature type="region of interest" description="Disordered" evidence="12">
    <location>
        <begin position="1"/>
        <end position="26"/>
    </location>
</feature>
<dbReference type="GO" id="GO:0001508">
    <property type="term" value="P:action potential"/>
    <property type="evidence" value="ECO:0007669"/>
    <property type="project" value="TreeGrafter"/>
</dbReference>
<dbReference type="InterPro" id="IPR027359">
    <property type="entry name" value="Volt_channel_dom_sf"/>
</dbReference>
<keyword evidence="8 13" id="KW-1133">Transmembrane helix</keyword>
<keyword evidence="4 13" id="KW-0812">Transmembrane</keyword>
<dbReference type="SUPFAM" id="SSF81324">
    <property type="entry name" value="Voltage-gated potassium channels"/>
    <property type="match status" value="1"/>
</dbReference>
<dbReference type="InterPro" id="IPR028325">
    <property type="entry name" value="VG_K_chnl"/>
</dbReference>
<dbReference type="PRINTS" id="PR00169">
    <property type="entry name" value="KCHANNEL"/>
</dbReference>
<dbReference type="Proteomes" id="UP000529637">
    <property type="component" value="Unassembled WGS sequence"/>
</dbReference>
<proteinExistence type="predicted"/>
<evidence type="ECO:0000256" key="10">
    <source>
        <dbReference type="ARBA" id="ARBA00023136"/>
    </source>
</evidence>
<gene>
    <name evidence="15" type="ORF">HQN59_14380</name>
</gene>
<organism evidence="15 16">
    <name type="scientific">Piscinibacter koreensis</name>
    <dbReference type="NCBI Taxonomy" id="2742824"/>
    <lineage>
        <taxon>Bacteria</taxon>
        <taxon>Pseudomonadati</taxon>
        <taxon>Pseudomonadota</taxon>
        <taxon>Betaproteobacteria</taxon>
        <taxon>Burkholderiales</taxon>
        <taxon>Sphaerotilaceae</taxon>
        <taxon>Piscinibacter</taxon>
    </lineage>
</organism>
<keyword evidence="5" id="KW-0631">Potassium channel</keyword>
<dbReference type="GO" id="GO:0005249">
    <property type="term" value="F:voltage-gated potassium channel activity"/>
    <property type="evidence" value="ECO:0007669"/>
    <property type="project" value="InterPro"/>
</dbReference>
<evidence type="ECO:0000256" key="1">
    <source>
        <dbReference type="ARBA" id="ARBA00004141"/>
    </source>
</evidence>
<keyword evidence="2" id="KW-0813">Transport</keyword>
<feature type="compositionally biased region" description="Basic residues" evidence="12">
    <location>
        <begin position="1"/>
        <end position="10"/>
    </location>
</feature>
<reference evidence="15 16" key="1">
    <citation type="submission" date="2020-06" db="EMBL/GenBank/DDBJ databases">
        <title>Schlegella sp. ID0723 isolated from air conditioner.</title>
        <authorList>
            <person name="Kim D.Y."/>
            <person name="Kim D.-U."/>
        </authorList>
    </citation>
    <scope>NUCLEOTIDE SEQUENCE [LARGE SCALE GENOMIC DNA]</scope>
    <source>
        <strain evidence="15 16">ID0723</strain>
    </source>
</reference>
<keyword evidence="10 13" id="KW-0472">Membrane</keyword>
<evidence type="ECO:0000256" key="6">
    <source>
        <dbReference type="ARBA" id="ARBA00022882"/>
    </source>
</evidence>
<dbReference type="Gene3D" id="1.20.120.350">
    <property type="entry name" value="Voltage-gated potassium channels. Chain C"/>
    <property type="match status" value="1"/>
</dbReference>